<dbReference type="PANTHER" id="PTHR33327:SF3">
    <property type="entry name" value="RNA-DIRECTED DNA POLYMERASE"/>
    <property type="match status" value="1"/>
</dbReference>
<evidence type="ECO:0000256" key="1">
    <source>
        <dbReference type="SAM" id="MobiDB-lite"/>
    </source>
</evidence>
<dbReference type="GeneID" id="134286682"/>
<reference evidence="4" key="1">
    <citation type="journal article" date="2015" name="Proc. Natl. Acad. Sci. U.S.A.">
        <title>Genome sequence of the Asian Tiger mosquito, Aedes albopictus, reveals insights into its biology, genetics, and evolution.</title>
        <authorList>
            <person name="Chen X.G."/>
            <person name="Jiang X."/>
            <person name="Gu J."/>
            <person name="Xu M."/>
            <person name="Wu Y."/>
            <person name="Deng Y."/>
            <person name="Zhang C."/>
            <person name="Bonizzoni M."/>
            <person name="Dermauw W."/>
            <person name="Vontas J."/>
            <person name="Armbruster P."/>
            <person name="Huang X."/>
            <person name="Yang Y."/>
            <person name="Zhang H."/>
            <person name="He W."/>
            <person name="Peng H."/>
            <person name="Liu Y."/>
            <person name="Wu K."/>
            <person name="Chen J."/>
            <person name="Lirakis M."/>
            <person name="Topalis P."/>
            <person name="Van Leeuwen T."/>
            <person name="Hall A.B."/>
            <person name="Jiang X."/>
            <person name="Thorpe C."/>
            <person name="Mueller R.L."/>
            <person name="Sun C."/>
            <person name="Waterhouse R.M."/>
            <person name="Yan G."/>
            <person name="Tu Z.J."/>
            <person name="Fang X."/>
            <person name="James A.A."/>
        </authorList>
    </citation>
    <scope>NUCLEOTIDE SEQUENCE [LARGE SCALE GENOMIC DNA]</scope>
    <source>
        <strain evidence="4">Foshan</strain>
    </source>
</reference>
<evidence type="ECO:0000313" key="3">
    <source>
        <dbReference type="EnsemblMetazoa" id="AALFPA23_012830.P18505"/>
    </source>
</evidence>
<evidence type="ECO:0000259" key="2">
    <source>
        <dbReference type="Pfam" id="PF23055"/>
    </source>
</evidence>
<dbReference type="RefSeq" id="XP_062704317.1">
    <property type="nucleotide sequence ID" value="XM_062848333.1"/>
</dbReference>
<protein>
    <recommendedName>
        <fullName evidence="2">DUF7041 domain-containing protein</fullName>
    </recommendedName>
</protein>
<sequence length="271" mass="30106">MTSEGTTPTVATPAAMTASTTTATATTASVAVKLPDFWKTDPAMWFAQAEAQFVLAGVTRDETRFYHIIAKVDQTVLCHISDLVANPPQANKYDAIKERLLRRFEMSPQAKMEKLLNSCDLGDMKPTHLLAKMQDLAAGLRVDDNLMKMLFIQRLPPNVRSVLAIHDGTLSKLAEMADKMLDSTFSHVAAATVPAPPTAAAVPGQEELNEQIAYLTAEIRKLKSTRRGRSRSSSRARRSTDQTETCWYHRKYGNRARQCRSPCGFQRFSKN</sequence>
<reference evidence="3" key="2">
    <citation type="submission" date="2025-05" db="UniProtKB">
        <authorList>
            <consortium name="EnsemblMetazoa"/>
        </authorList>
    </citation>
    <scope>IDENTIFICATION</scope>
    <source>
        <strain evidence="3">Foshan</strain>
    </source>
</reference>
<proteinExistence type="predicted"/>
<organism evidence="3 4">
    <name type="scientific">Aedes albopictus</name>
    <name type="common">Asian tiger mosquito</name>
    <name type="synonym">Stegomyia albopicta</name>
    <dbReference type="NCBI Taxonomy" id="7160"/>
    <lineage>
        <taxon>Eukaryota</taxon>
        <taxon>Metazoa</taxon>
        <taxon>Ecdysozoa</taxon>
        <taxon>Arthropoda</taxon>
        <taxon>Hexapoda</taxon>
        <taxon>Insecta</taxon>
        <taxon>Pterygota</taxon>
        <taxon>Neoptera</taxon>
        <taxon>Endopterygota</taxon>
        <taxon>Diptera</taxon>
        <taxon>Nematocera</taxon>
        <taxon>Culicoidea</taxon>
        <taxon>Culicidae</taxon>
        <taxon>Culicinae</taxon>
        <taxon>Aedini</taxon>
        <taxon>Aedes</taxon>
        <taxon>Stegomyia</taxon>
    </lineage>
</organism>
<dbReference type="PANTHER" id="PTHR33327">
    <property type="entry name" value="ENDONUCLEASE"/>
    <property type="match status" value="1"/>
</dbReference>
<name>A0ABM1YWV7_AEDAL</name>
<dbReference type="EnsemblMetazoa" id="AALFPA23_012830.R18505">
    <property type="protein sequence ID" value="AALFPA23_012830.P18505"/>
    <property type="gene ID" value="AALFPA23_012830"/>
</dbReference>
<feature type="region of interest" description="Disordered" evidence="1">
    <location>
        <begin position="224"/>
        <end position="244"/>
    </location>
</feature>
<dbReference type="InterPro" id="IPR055469">
    <property type="entry name" value="DUF7041"/>
</dbReference>
<dbReference type="Proteomes" id="UP000069940">
    <property type="component" value="Unassembled WGS sequence"/>
</dbReference>
<dbReference type="Pfam" id="PF23055">
    <property type="entry name" value="DUF7041"/>
    <property type="match status" value="1"/>
</dbReference>
<accession>A0ABM1YWV7</accession>
<evidence type="ECO:0000313" key="4">
    <source>
        <dbReference type="Proteomes" id="UP000069940"/>
    </source>
</evidence>
<keyword evidence="4" id="KW-1185">Reference proteome</keyword>
<feature type="compositionally biased region" description="Basic residues" evidence="1">
    <location>
        <begin position="224"/>
        <end position="237"/>
    </location>
</feature>
<feature type="domain" description="DUF7041" evidence="2">
    <location>
        <begin position="34"/>
        <end position="116"/>
    </location>
</feature>